<organism evidence="1 2">
    <name type="scientific">Portunus trituberculatus</name>
    <name type="common">Swimming crab</name>
    <name type="synonym">Neptunus trituberculatus</name>
    <dbReference type="NCBI Taxonomy" id="210409"/>
    <lineage>
        <taxon>Eukaryota</taxon>
        <taxon>Metazoa</taxon>
        <taxon>Ecdysozoa</taxon>
        <taxon>Arthropoda</taxon>
        <taxon>Crustacea</taxon>
        <taxon>Multicrustacea</taxon>
        <taxon>Malacostraca</taxon>
        <taxon>Eumalacostraca</taxon>
        <taxon>Eucarida</taxon>
        <taxon>Decapoda</taxon>
        <taxon>Pleocyemata</taxon>
        <taxon>Brachyura</taxon>
        <taxon>Eubrachyura</taxon>
        <taxon>Portunoidea</taxon>
        <taxon>Portunidae</taxon>
        <taxon>Portuninae</taxon>
        <taxon>Portunus</taxon>
    </lineage>
</organism>
<reference evidence="1 2" key="1">
    <citation type="submission" date="2019-05" db="EMBL/GenBank/DDBJ databases">
        <title>Another draft genome of Portunus trituberculatus and its Hox gene families provides insights of decapod evolution.</title>
        <authorList>
            <person name="Jeong J.-H."/>
            <person name="Song I."/>
            <person name="Kim S."/>
            <person name="Choi T."/>
            <person name="Kim D."/>
            <person name="Ryu S."/>
            <person name="Kim W."/>
        </authorList>
    </citation>
    <scope>NUCLEOTIDE SEQUENCE [LARGE SCALE GENOMIC DNA]</scope>
    <source>
        <tissue evidence="1">Muscle</tissue>
    </source>
</reference>
<proteinExistence type="predicted"/>
<dbReference type="EMBL" id="VSRR010007518">
    <property type="protein sequence ID" value="MPC47049.1"/>
    <property type="molecule type" value="Genomic_DNA"/>
</dbReference>
<evidence type="ECO:0000313" key="1">
    <source>
        <dbReference type="EMBL" id="MPC47049.1"/>
    </source>
</evidence>
<comment type="caution">
    <text evidence="1">The sequence shown here is derived from an EMBL/GenBank/DDBJ whole genome shotgun (WGS) entry which is preliminary data.</text>
</comment>
<protein>
    <submittedName>
        <fullName evidence="1">Uncharacterized protein</fullName>
    </submittedName>
</protein>
<dbReference type="AlphaFoldDB" id="A0A5B7FP52"/>
<dbReference type="Proteomes" id="UP000324222">
    <property type="component" value="Unassembled WGS sequence"/>
</dbReference>
<name>A0A5B7FP52_PORTR</name>
<sequence>MTLKTSMQNDQSYFSFTIDDFIFESKFKRLLRTFNLKLLRAVMALGVARGKEVAVGSGLGPKAGNWLQVLLFLGGLKRHY</sequence>
<accession>A0A5B7FP52</accession>
<keyword evidence="2" id="KW-1185">Reference proteome</keyword>
<evidence type="ECO:0000313" key="2">
    <source>
        <dbReference type="Proteomes" id="UP000324222"/>
    </source>
</evidence>
<gene>
    <name evidence="1" type="ORF">E2C01_040783</name>
</gene>